<dbReference type="PANTHER" id="PTHR46224">
    <property type="entry name" value="ANKYRIN REPEAT FAMILY PROTEIN"/>
    <property type="match status" value="1"/>
</dbReference>
<dbReference type="InterPro" id="IPR019734">
    <property type="entry name" value="TPR_rpt"/>
</dbReference>
<dbReference type="Gramene" id="TVU11683">
    <property type="protein sequence ID" value="TVU11683"/>
    <property type="gene ID" value="EJB05_45283"/>
</dbReference>
<dbReference type="OrthoDB" id="412869at2759"/>
<accession>A0A5J9TJT8</accession>
<dbReference type="SMART" id="SM00028">
    <property type="entry name" value="TPR"/>
    <property type="match status" value="2"/>
</dbReference>
<dbReference type="Proteomes" id="UP000324897">
    <property type="component" value="Chromosome 3"/>
</dbReference>
<keyword evidence="1" id="KW-0802">TPR repeat</keyword>
<gene>
    <name evidence="3" type="ORF">EJB05_45283</name>
</gene>
<dbReference type="PANTHER" id="PTHR46224:SF10">
    <property type="entry name" value="OS01G0189100 PROTEIN"/>
    <property type="match status" value="1"/>
</dbReference>
<feature type="domain" description="Serine/threonine-protein kinase BSK1-like TPR repeats" evidence="2">
    <location>
        <begin position="6"/>
        <end position="79"/>
    </location>
</feature>
<evidence type="ECO:0000313" key="3">
    <source>
        <dbReference type="EMBL" id="TVU11683.1"/>
    </source>
</evidence>
<dbReference type="SUPFAM" id="SSF48452">
    <property type="entry name" value="TPR-like"/>
    <property type="match status" value="1"/>
</dbReference>
<keyword evidence="4" id="KW-1185">Reference proteome</keyword>
<feature type="repeat" description="TPR" evidence="1">
    <location>
        <begin position="72"/>
        <end position="105"/>
    </location>
</feature>
<organism evidence="3 4">
    <name type="scientific">Eragrostis curvula</name>
    <name type="common">weeping love grass</name>
    <dbReference type="NCBI Taxonomy" id="38414"/>
    <lineage>
        <taxon>Eukaryota</taxon>
        <taxon>Viridiplantae</taxon>
        <taxon>Streptophyta</taxon>
        <taxon>Embryophyta</taxon>
        <taxon>Tracheophyta</taxon>
        <taxon>Spermatophyta</taxon>
        <taxon>Magnoliopsida</taxon>
        <taxon>Liliopsida</taxon>
        <taxon>Poales</taxon>
        <taxon>Poaceae</taxon>
        <taxon>PACMAD clade</taxon>
        <taxon>Chloridoideae</taxon>
        <taxon>Eragrostideae</taxon>
        <taxon>Eragrostidinae</taxon>
        <taxon>Eragrostis</taxon>
    </lineage>
</organism>
<proteinExistence type="predicted"/>
<comment type="caution">
    <text evidence="3">The sequence shown here is derived from an EMBL/GenBank/DDBJ whole genome shotgun (WGS) entry which is preliminary data.</text>
</comment>
<reference evidence="3 4" key="1">
    <citation type="journal article" date="2019" name="Sci. Rep.">
        <title>A high-quality genome of Eragrostis curvula grass provides insights into Poaceae evolution and supports new strategies to enhance forage quality.</title>
        <authorList>
            <person name="Carballo J."/>
            <person name="Santos B.A.C.M."/>
            <person name="Zappacosta D."/>
            <person name="Garbus I."/>
            <person name="Selva J.P."/>
            <person name="Gallo C.A."/>
            <person name="Diaz A."/>
            <person name="Albertini E."/>
            <person name="Caccamo M."/>
            <person name="Echenique V."/>
        </authorList>
    </citation>
    <scope>NUCLEOTIDE SEQUENCE [LARGE SCALE GENOMIC DNA]</scope>
    <source>
        <strain evidence="4">cv. Victoria</strain>
        <tissue evidence="3">Leaf</tissue>
    </source>
</reference>
<dbReference type="AlphaFoldDB" id="A0A5J9TJT8"/>
<sequence length="128" mass="14575">MEGKKANAKAEADKAFRNKEYAFASEIYGMALRCGQDATIYSNRSLCKLKMGDGTGALLDANQCRMMRPDWAKACYRQAQAYMLLKDYKQAYDALLDAKKLDPRNDEIERELRRAMESMKASPDEAQQ</sequence>
<evidence type="ECO:0000256" key="1">
    <source>
        <dbReference type="PROSITE-ProRule" id="PRU00339"/>
    </source>
</evidence>
<evidence type="ECO:0000313" key="4">
    <source>
        <dbReference type="Proteomes" id="UP000324897"/>
    </source>
</evidence>
<evidence type="ECO:0000259" key="2">
    <source>
        <dbReference type="Pfam" id="PF25575"/>
    </source>
</evidence>
<dbReference type="EMBL" id="RWGY01000039">
    <property type="protein sequence ID" value="TVU11683.1"/>
    <property type="molecule type" value="Genomic_DNA"/>
</dbReference>
<dbReference type="Gene3D" id="1.25.40.10">
    <property type="entry name" value="Tetratricopeptide repeat domain"/>
    <property type="match status" value="1"/>
</dbReference>
<name>A0A5J9TJT8_9POAL</name>
<dbReference type="InterPro" id="IPR051616">
    <property type="entry name" value="Cul2-RING_E3_ligase_SR"/>
</dbReference>
<dbReference type="InterPro" id="IPR011990">
    <property type="entry name" value="TPR-like_helical_dom_sf"/>
</dbReference>
<dbReference type="Pfam" id="PF25575">
    <property type="entry name" value="TPR_BSK1_C"/>
    <property type="match status" value="1"/>
</dbReference>
<feature type="non-terminal residue" evidence="3">
    <location>
        <position position="1"/>
    </location>
</feature>
<protein>
    <recommendedName>
        <fullName evidence="2">Serine/threonine-protein kinase BSK1-like TPR repeats domain-containing protein</fullName>
    </recommendedName>
</protein>
<dbReference type="PROSITE" id="PS50005">
    <property type="entry name" value="TPR"/>
    <property type="match status" value="1"/>
</dbReference>
<dbReference type="InterPro" id="IPR058209">
    <property type="entry name" value="TPR_BSK1_C"/>
</dbReference>